<dbReference type="InterPro" id="IPR000182">
    <property type="entry name" value="GNAT_dom"/>
</dbReference>
<evidence type="ECO:0000313" key="3">
    <source>
        <dbReference type="Proteomes" id="UP000653674"/>
    </source>
</evidence>
<dbReference type="RefSeq" id="WP_168073544.1">
    <property type="nucleotide sequence ID" value="NZ_BAAAQJ010000016.1"/>
</dbReference>
<dbReference type="Pfam" id="PF13673">
    <property type="entry name" value="Acetyltransf_10"/>
    <property type="match status" value="1"/>
</dbReference>
<dbReference type="PROSITE" id="PS51186">
    <property type="entry name" value="GNAT"/>
    <property type="match status" value="1"/>
</dbReference>
<dbReference type="SUPFAM" id="SSF55729">
    <property type="entry name" value="Acyl-CoA N-acyltransferases (Nat)"/>
    <property type="match status" value="1"/>
</dbReference>
<organism evidence="2 3">
    <name type="scientific">Planosporangium flavigriseum</name>
    <dbReference type="NCBI Taxonomy" id="373681"/>
    <lineage>
        <taxon>Bacteria</taxon>
        <taxon>Bacillati</taxon>
        <taxon>Actinomycetota</taxon>
        <taxon>Actinomycetes</taxon>
        <taxon>Micromonosporales</taxon>
        <taxon>Micromonosporaceae</taxon>
        <taxon>Planosporangium</taxon>
    </lineage>
</organism>
<sequence length="142" mass="15567">MILRTARFAELDAATLYALLRLRVDVFVVEQTCPYPELDGRDVEPGTVHVWLDQDGRPASYLRILEDPGAARIGRVCTAATHRGDGLAARLVAAALDLIGTRPAVLDAQAHLADFYARFGFEVSGAQFVEDGIPHVPMRRKP</sequence>
<proteinExistence type="predicted"/>
<comment type="caution">
    <text evidence="2">The sequence shown here is derived from an EMBL/GenBank/DDBJ whole genome shotgun (WGS) entry which is preliminary data.</text>
</comment>
<evidence type="ECO:0000259" key="1">
    <source>
        <dbReference type="PROSITE" id="PS51186"/>
    </source>
</evidence>
<accession>A0A8J3LK14</accession>
<dbReference type="Gene3D" id="3.40.630.30">
    <property type="match status" value="1"/>
</dbReference>
<dbReference type="InterPro" id="IPR016181">
    <property type="entry name" value="Acyl_CoA_acyltransferase"/>
</dbReference>
<evidence type="ECO:0000313" key="2">
    <source>
        <dbReference type="EMBL" id="GIG74648.1"/>
    </source>
</evidence>
<protein>
    <submittedName>
        <fullName evidence="2">ElaA protein</fullName>
    </submittedName>
</protein>
<reference evidence="2" key="1">
    <citation type="submission" date="2021-01" db="EMBL/GenBank/DDBJ databases">
        <title>Whole genome shotgun sequence of Planosporangium flavigriseum NBRC 105377.</title>
        <authorList>
            <person name="Komaki H."/>
            <person name="Tamura T."/>
        </authorList>
    </citation>
    <scope>NUCLEOTIDE SEQUENCE</scope>
    <source>
        <strain evidence="2">NBRC 105377</strain>
    </source>
</reference>
<dbReference type="EMBL" id="BONU01000020">
    <property type="protein sequence ID" value="GIG74648.1"/>
    <property type="molecule type" value="Genomic_DNA"/>
</dbReference>
<dbReference type="GO" id="GO:0016747">
    <property type="term" value="F:acyltransferase activity, transferring groups other than amino-acyl groups"/>
    <property type="evidence" value="ECO:0007669"/>
    <property type="project" value="InterPro"/>
</dbReference>
<name>A0A8J3LK14_9ACTN</name>
<gene>
    <name evidence="2" type="primary">elaA</name>
    <name evidence="2" type="ORF">Pfl04_30520</name>
</gene>
<feature type="domain" description="N-acetyltransferase" evidence="1">
    <location>
        <begin position="6"/>
        <end position="142"/>
    </location>
</feature>
<dbReference type="Proteomes" id="UP000653674">
    <property type="component" value="Unassembled WGS sequence"/>
</dbReference>
<keyword evidence="3" id="KW-1185">Reference proteome</keyword>
<dbReference type="AlphaFoldDB" id="A0A8J3LK14"/>